<dbReference type="EC" id="2.3.1.180" evidence="3"/>
<keyword evidence="6 13" id="KW-0808">Transferase</keyword>
<sequence length="330" mass="35003">MEKIFAGILGMGHYLPDKVLTNYDLEKMVDTNNDWIVERTGIKSRHIAAPEQATSDLAFIAAERALKDAGINGEDIDCVIVATESPDTKFPSTACLLQDKIGAKNAAAFDLSAGCSGFVYALAVANSMIVSGLYKHILVVGAETLSRIMNWQDRNTCVLFGDGAGAAVVGQVEDGYGVLSIDMGADGSGGPFLSQPAGGSRKPASHETVDAGEHFIHMDGSEVFKFAVKIMGRTAEKAMKKAGLTTEDVDLLIPHQANIRIINSAAKRLGMSMDKVFVNVDKYGNTSAASIPIAMCEAREQGLLEKGKTVILAGFGAGLTWASIALKWSK</sequence>
<dbReference type="GO" id="GO:0033818">
    <property type="term" value="F:beta-ketoacyl-acyl-carrier-protein synthase III activity"/>
    <property type="evidence" value="ECO:0007669"/>
    <property type="project" value="UniProtKB-EC"/>
</dbReference>
<dbReference type="PANTHER" id="PTHR34069">
    <property type="entry name" value="3-OXOACYL-[ACYL-CARRIER-PROTEIN] SYNTHASE 3"/>
    <property type="match status" value="1"/>
</dbReference>
<evidence type="ECO:0000259" key="12">
    <source>
        <dbReference type="Pfam" id="PF08545"/>
    </source>
</evidence>
<dbReference type="FunFam" id="3.40.47.10:FF:000004">
    <property type="entry name" value="3-oxoacyl-[acyl-carrier-protein] synthase 3"/>
    <property type="match status" value="1"/>
</dbReference>
<dbReference type="InterPro" id="IPR016039">
    <property type="entry name" value="Thiolase-like"/>
</dbReference>
<keyword evidence="9" id="KW-0275">Fatty acid biosynthesis</keyword>
<evidence type="ECO:0000313" key="13">
    <source>
        <dbReference type="EMBL" id="MPM41496.1"/>
    </source>
</evidence>
<name>A0A644ZL32_9ZZZZ</name>
<keyword evidence="8" id="KW-0443">Lipid metabolism</keyword>
<dbReference type="GO" id="GO:0044550">
    <property type="term" value="P:secondary metabolite biosynthetic process"/>
    <property type="evidence" value="ECO:0007669"/>
    <property type="project" value="TreeGrafter"/>
</dbReference>
<feature type="domain" description="Beta-ketoacyl-[acyl-carrier-protein] synthase III C-terminal" evidence="11">
    <location>
        <begin position="239"/>
        <end position="328"/>
    </location>
</feature>
<accession>A0A644ZL32</accession>
<protein>
    <recommendedName>
        <fullName evidence="3">beta-ketoacyl-[acyl-carrier-protein] synthase III</fullName>
        <ecNumber evidence="3">2.3.1.180</ecNumber>
    </recommendedName>
</protein>
<gene>
    <name evidence="13" type="primary">fabHA_5</name>
    <name evidence="13" type="ORF">SDC9_88151</name>
</gene>
<evidence type="ECO:0000259" key="11">
    <source>
        <dbReference type="Pfam" id="PF08541"/>
    </source>
</evidence>
<evidence type="ECO:0000256" key="3">
    <source>
        <dbReference type="ARBA" id="ARBA00012333"/>
    </source>
</evidence>
<dbReference type="Pfam" id="PF08541">
    <property type="entry name" value="ACP_syn_III_C"/>
    <property type="match status" value="1"/>
</dbReference>
<dbReference type="NCBIfam" id="NF006829">
    <property type="entry name" value="PRK09352.1"/>
    <property type="match status" value="1"/>
</dbReference>
<comment type="similarity">
    <text evidence="2">Belongs to the thiolase-like superfamily. FabH family.</text>
</comment>
<feature type="domain" description="Beta-ketoacyl-[acyl-carrier-protein] synthase III N-terminal" evidence="12">
    <location>
        <begin position="109"/>
        <end position="187"/>
    </location>
</feature>
<keyword evidence="7" id="KW-0276">Fatty acid metabolism</keyword>
<dbReference type="InterPro" id="IPR013751">
    <property type="entry name" value="ACP_syn_III_N"/>
</dbReference>
<dbReference type="SUPFAM" id="SSF53901">
    <property type="entry name" value="Thiolase-like"/>
    <property type="match status" value="1"/>
</dbReference>
<dbReference type="InterPro" id="IPR004655">
    <property type="entry name" value="FabH"/>
</dbReference>
<evidence type="ECO:0000256" key="8">
    <source>
        <dbReference type="ARBA" id="ARBA00023098"/>
    </source>
</evidence>
<keyword evidence="10 13" id="KW-0012">Acyltransferase</keyword>
<reference evidence="13" key="1">
    <citation type="submission" date="2019-08" db="EMBL/GenBank/DDBJ databases">
        <authorList>
            <person name="Kucharzyk K."/>
            <person name="Murdoch R.W."/>
            <person name="Higgins S."/>
            <person name="Loffler F."/>
        </authorList>
    </citation>
    <scope>NUCLEOTIDE SEQUENCE</scope>
</reference>
<evidence type="ECO:0000256" key="10">
    <source>
        <dbReference type="ARBA" id="ARBA00023315"/>
    </source>
</evidence>
<dbReference type="InterPro" id="IPR013747">
    <property type="entry name" value="ACP_syn_III_C"/>
</dbReference>
<comment type="pathway">
    <text evidence="1">Lipid metabolism; fatty acid biosynthesis.</text>
</comment>
<evidence type="ECO:0000256" key="9">
    <source>
        <dbReference type="ARBA" id="ARBA00023160"/>
    </source>
</evidence>
<proteinExistence type="inferred from homology"/>
<evidence type="ECO:0000256" key="2">
    <source>
        <dbReference type="ARBA" id="ARBA00008642"/>
    </source>
</evidence>
<dbReference type="PANTHER" id="PTHR34069:SF2">
    <property type="entry name" value="BETA-KETOACYL-[ACYL-CARRIER-PROTEIN] SYNTHASE III"/>
    <property type="match status" value="1"/>
</dbReference>
<comment type="caution">
    <text evidence="13">The sequence shown here is derived from an EMBL/GenBank/DDBJ whole genome shotgun (WGS) entry which is preliminary data.</text>
</comment>
<dbReference type="AlphaFoldDB" id="A0A644ZL32"/>
<evidence type="ECO:0000256" key="5">
    <source>
        <dbReference type="ARBA" id="ARBA00022516"/>
    </source>
</evidence>
<evidence type="ECO:0000256" key="1">
    <source>
        <dbReference type="ARBA" id="ARBA00005194"/>
    </source>
</evidence>
<dbReference type="EMBL" id="VSSQ01009392">
    <property type="protein sequence ID" value="MPM41496.1"/>
    <property type="molecule type" value="Genomic_DNA"/>
</dbReference>
<keyword evidence="4" id="KW-0963">Cytoplasm</keyword>
<dbReference type="GO" id="GO:0006633">
    <property type="term" value="P:fatty acid biosynthetic process"/>
    <property type="evidence" value="ECO:0007669"/>
    <property type="project" value="UniProtKB-KW"/>
</dbReference>
<dbReference type="HAMAP" id="MF_01815">
    <property type="entry name" value="FabH"/>
    <property type="match status" value="1"/>
</dbReference>
<dbReference type="CDD" id="cd00830">
    <property type="entry name" value="KAS_III"/>
    <property type="match status" value="1"/>
</dbReference>
<dbReference type="Pfam" id="PF08545">
    <property type="entry name" value="ACP_syn_III"/>
    <property type="match status" value="1"/>
</dbReference>
<keyword evidence="5" id="KW-0444">Lipid biosynthesis</keyword>
<evidence type="ECO:0000256" key="4">
    <source>
        <dbReference type="ARBA" id="ARBA00022490"/>
    </source>
</evidence>
<organism evidence="13">
    <name type="scientific">bioreactor metagenome</name>
    <dbReference type="NCBI Taxonomy" id="1076179"/>
    <lineage>
        <taxon>unclassified sequences</taxon>
        <taxon>metagenomes</taxon>
        <taxon>ecological metagenomes</taxon>
    </lineage>
</organism>
<evidence type="ECO:0000256" key="7">
    <source>
        <dbReference type="ARBA" id="ARBA00022832"/>
    </source>
</evidence>
<dbReference type="NCBIfam" id="TIGR00747">
    <property type="entry name" value="fabH"/>
    <property type="match status" value="1"/>
</dbReference>
<dbReference type="GO" id="GO:0004315">
    <property type="term" value="F:3-oxoacyl-[acyl-carrier-protein] synthase activity"/>
    <property type="evidence" value="ECO:0007669"/>
    <property type="project" value="InterPro"/>
</dbReference>
<dbReference type="Gene3D" id="3.40.47.10">
    <property type="match status" value="1"/>
</dbReference>
<evidence type="ECO:0000256" key="6">
    <source>
        <dbReference type="ARBA" id="ARBA00022679"/>
    </source>
</evidence>